<comment type="caution">
    <text evidence="1">The sequence shown here is derived from an EMBL/GenBank/DDBJ whole genome shotgun (WGS) entry which is preliminary data.</text>
</comment>
<accession>A0ABQ9D9N7</accession>
<protein>
    <submittedName>
        <fullName evidence="1">Uncharacterized protein</fullName>
    </submittedName>
</protein>
<evidence type="ECO:0000313" key="2">
    <source>
        <dbReference type="Proteomes" id="UP001145742"/>
    </source>
</evidence>
<reference evidence="1" key="1">
    <citation type="submission" date="2019-10" db="EMBL/GenBank/DDBJ databases">
        <authorList>
            <person name="Soares A.E.R."/>
            <person name="Aleixo A."/>
            <person name="Schneider P."/>
            <person name="Miyaki C.Y."/>
            <person name="Schneider M.P."/>
            <person name="Mello C."/>
            <person name="Vasconcelos A.T.R."/>
        </authorList>
    </citation>
    <scope>NUCLEOTIDE SEQUENCE</scope>
    <source>
        <tissue evidence="1">Muscle</tissue>
    </source>
</reference>
<keyword evidence="2" id="KW-1185">Reference proteome</keyword>
<proteinExistence type="predicted"/>
<dbReference type="EMBL" id="WHWB01033789">
    <property type="protein sequence ID" value="KAJ7416911.1"/>
    <property type="molecule type" value="Genomic_DNA"/>
</dbReference>
<dbReference type="PANTHER" id="PTHR33332">
    <property type="entry name" value="REVERSE TRANSCRIPTASE DOMAIN-CONTAINING PROTEIN"/>
    <property type="match status" value="1"/>
</dbReference>
<name>A0ABQ9D9N7_9PASS</name>
<sequence>MKMVEGLEGKLFAKQLRSLGLFCLEKRRLRRDLIAVYDFLMRGRGGAPKKYLRESVPGDCEFGPHSAGADKLPELVWFLWAAKFKGTAVEFANKTRTGNSNGEDNIGNIWGLGHSFVCLQLDGRRSTISEGWACCNEAVDKYALNKKKKSKQYQSGDMGNPPCEKSKLESSQAERDLGLWIDRRLNISQQCAHVAKKANGILACIKNSVASRTREVILRLYSPLVRPHLDHCVQFSAPQFRKDIELLEQVQRSVEAGEGT</sequence>
<gene>
    <name evidence="1" type="ORF">WISP_67662</name>
</gene>
<evidence type="ECO:0000313" key="1">
    <source>
        <dbReference type="EMBL" id="KAJ7416911.1"/>
    </source>
</evidence>
<dbReference type="Proteomes" id="UP001145742">
    <property type="component" value="Unassembled WGS sequence"/>
</dbReference>
<organism evidence="1 2">
    <name type="scientific">Willisornis vidua</name>
    <name type="common">Xingu scale-backed antbird</name>
    <dbReference type="NCBI Taxonomy" id="1566151"/>
    <lineage>
        <taxon>Eukaryota</taxon>
        <taxon>Metazoa</taxon>
        <taxon>Chordata</taxon>
        <taxon>Craniata</taxon>
        <taxon>Vertebrata</taxon>
        <taxon>Euteleostomi</taxon>
        <taxon>Archelosauria</taxon>
        <taxon>Archosauria</taxon>
        <taxon>Dinosauria</taxon>
        <taxon>Saurischia</taxon>
        <taxon>Theropoda</taxon>
        <taxon>Coelurosauria</taxon>
        <taxon>Aves</taxon>
        <taxon>Neognathae</taxon>
        <taxon>Neoaves</taxon>
        <taxon>Telluraves</taxon>
        <taxon>Australaves</taxon>
        <taxon>Passeriformes</taxon>
        <taxon>Thamnophilidae</taxon>
        <taxon>Willisornis</taxon>
    </lineage>
</organism>